<dbReference type="Proteomes" id="UP000030710">
    <property type="component" value="Unassembled WGS sequence"/>
</dbReference>
<keyword evidence="2" id="KW-0812">Transmembrane</keyword>
<dbReference type="AlphaFoldDB" id="U1NIK6"/>
<keyword evidence="2" id="KW-0472">Membrane</keyword>
<feature type="region of interest" description="Disordered" evidence="1">
    <location>
        <begin position="119"/>
        <end position="157"/>
    </location>
</feature>
<name>U1NIK6_9EURY</name>
<feature type="compositionally biased region" description="Acidic residues" evidence="1">
    <location>
        <begin position="7"/>
        <end position="16"/>
    </location>
</feature>
<dbReference type="STRING" id="1238425.J07HQW2_03231"/>
<reference evidence="4 5" key="1">
    <citation type="journal article" date="2013" name="PLoS ONE">
        <title>Assembly-driven community genomics of a hypersaline microbial ecosystem.</title>
        <authorList>
            <person name="Podell S."/>
            <person name="Ugalde J.A."/>
            <person name="Narasingarao P."/>
            <person name="Banfield J.F."/>
            <person name="Heidelberg K.B."/>
            <person name="Allen E.E."/>
        </authorList>
    </citation>
    <scope>NUCLEOTIDE SEQUENCE [LARGE SCALE GENOMIC DNA]</scope>
    <source>
        <strain evidence="5">J07HQW2</strain>
    </source>
</reference>
<protein>
    <recommendedName>
        <fullName evidence="3">DUF7322 domain-containing protein</fullName>
    </recommendedName>
</protein>
<feature type="transmembrane region" description="Helical" evidence="2">
    <location>
        <begin position="62"/>
        <end position="84"/>
    </location>
</feature>
<dbReference type="RefSeq" id="WP_021056211.1">
    <property type="nucleotide sequence ID" value="NZ_KE356561.1"/>
</dbReference>
<evidence type="ECO:0000313" key="4">
    <source>
        <dbReference type="EMBL" id="ERG96748.1"/>
    </source>
</evidence>
<feature type="transmembrane region" description="Helical" evidence="2">
    <location>
        <begin position="90"/>
        <end position="108"/>
    </location>
</feature>
<feature type="compositionally biased region" description="Polar residues" evidence="1">
    <location>
        <begin position="128"/>
        <end position="138"/>
    </location>
</feature>
<feature type="domain" description="DUF7322" evidence="3">
    <location>
        <begin position="55"/>
        <end position="111"/>
    </location>
</feature>
<dbReference type="Pfam" id="PF24008">
    <property type="entry name" value="DUF7322"/>
    <property type="match status" value="1"/>
</dbReference>
<dbReference type="eggNOG" id="arCOG06289">
    <property type="taxonomic scope" value="Archaea"/>
</dbReference>
<dbReference type="EMBL" id="KE356561">
    <property type="protein sequence ID" value="ERG96748.1"/>
    <property type="molecule type" value="Genomic_DNA"/>
</dbReference>
<evidence type="ECO:0000256" key="1">
    <source>
        <dbReference type="SAM" id="MobiDB-lite"/>
    </source>
</evidence>
<sequence length="157" mass="17045">MPFDDNNWPDEPTEYDPESRWGDPERDLVSIPSVDIPTTKDVGEESGLKAFEGTISGKQARFFMLAIVFGNIAVGGIGIGILLIGFRGQWNWGGGSIALGSIALYRTYRLTTQYYQHISGPNDDSHEPNATTSQSVSTAGEDALRVGDEDNDDNVSS</sequence>
<dbReference type="InterPro" id="IPR055746">
    <property type="entry name" value="DUF7322"/>
</dbReference>
<proteinExistence type="predicted"/>
<keyword evidence="2" id="KW-1133">Transmembrane helix</keyword>
<gene>
    <name evidence="4" type="ORF">J07HQW2_03231</name>
</gene>
<evidence type="ECO:0000259" key="3">
    <source>
        <dbReference type="Pfam" id="PF24008"/>
    </source>
</evidence>
<evidence type="ECO:0000313" key="5">
    <source>
        <dbReference type="Proteomes" id="UP000030710"/>
    </source>
</evidence>
<accession>U1NIK6</accession>
<evidence type="ECO:0000256" key="2">
    <source>
        <dbReference type="SAM" id="Phobius"/>
    </source>
</evidence>
<dbReference type="HOGENOM" id="CLU_141425_0_0_2"/>
<feature type="compositionally biased region" description="Basic and acidic residues" evidence="1">
    <location>
        <begin position="17"/>
        <end position="27"/>
    </location>
</feature>
<feature type="region of interest" description="Disordered" evidence="1">
    <location>
        <begin position="1"/>
        <end position="27"/>
    </location>
</feature>
<organism evidence="4 5">
    <name type="scientific">Haloquadratum walsbyi J07HQW2</name>
    <dbReference type="NCBI Taxonomy" id="1238425"/>
    <lineage>
        <taxon>Archaea</taxon>
        <taxon>Methanobacteriati</taxon>
        <taxon>Methanobacteriota</taxon>
        <taxon>Stenosarchaea group</taxon>
        <taxon>Halobacteria</taxon>
        <taxon>Halobacteriales</taxon>
        <taxon>Haloferacaceae</taxon>
        <taxon>Haloquadratum</taxon>
    </lineage>
</organism>